<dbReference type="InterPro" id="IPR005135">
    <property type="entry name" value="Endo/exonuclease/phosphatase"/>
</dbReference>
<feature type="domain" description="Reverse transcriptase" evidence="3">
    <location>
        <begin position="1065"/>
        <end position="1335"/>
    </location>
</feature>
<dbReference type="GO" id="GO:0003824">
    <property type="term" value="F:catalytic activity"/>
    <property type="evidence" value="ECO:0007669"/>
    <property type="project" value="InterPro"/>
</dbReference>
<gene>
    <name evidence="4" type="ORF">Acr_08g0012420</name>
</gene>
<feature type="compositionally biased region" description="Polar residues" evidence="2">
    <location>
        <begin position="436"/>
        <end position="447"/>
    </location>
</feature>
<dbReference type="Gene3D" id="3.60.10.10">
    <property type="entry name" value="Endonuclease/exonuclease/phosphatase"/>
    <property type="match status" value="1"/>
</dbReference>
<feature type="compositionally biased region" description="Polar residues" evidence="2">
    <location>
        <begin position="1"/>
        <end position="10"/>
    </location>
</feature>
<dbReference type="Pfam" id="PF03372">
    <property type="entry name" value="Exo_endo_phos"/>
    <property type="match status" value="1"/>
</dbReference>
<evidence type="ECO:0000256" key="2">
    <source>
        <dbReference type="SAM" id="MobiDB-lite"/>
    </source>
</evidence>
<organism evidence="4 5">
    <name type="scientific">Actinidia rufa</name>
    <dbReference type="NCBI Taxonomy" id="165716"/>
    <lineage>
        <taxon>Eukaryota</taxon>
        <taxon>Viridiplantae</taxon>
        <taxon>Streptophyta</taxon>
        <taxon>Embryophyta</taxon>
        <taxon>Tracheophyta</taxon>
        <taxon>Spermatophyta</taxon>
        <taxon>Magnoliopsida</taxon>
        <taxon>eudicotyledons</taxon>
        <taxon>Gunneridae</taxon>
        <taxon>Pentapetalae</taxon>
        <taxon>asterids</taxon>
        <taxon>Ericales</taxon>
        <taxon>Actinidiaceae</taxon>
        <taxon>Actinidia</taxon>
    </lineage>
</organism>
<reference evidence="4 5" key="1">
    <citation type="submission" date="2019-07" db="EMBL/GenBank/DDBJ databases">
        <title>De Novo Assembly of kiwifruit Actinidia rufa.</title>
        <authorList>
            <person name="Sugita-Konishi S."/>
            <person name="Sato K."/>
            <person name="Mori E."/>
            <person name="Abe Y."/>
            <person name="Kisaki G."/>
            <person name="Hamano K."/>
            <person name="Suezawa K."/>
            <person name="Otani M."/>
            <person name="Fukuda T."/>
            <person name="Manabe T."/>
            <person name="Gomi K."/>
            <person name="Tabuchi M."/>
            <person name="Akimitsu K."/>
            <person name="Kataoka I."/>
        </authorList>
    </citation>
    <scope>NUCLEOTIDE SEQUENCE [LARGE SCALE GENOMIC DNA]</scope>
    <source>
        <strain evidence="5">cv. Fuchu</strain>
    </source>
</reference>
<dbReference type="InterPro" id="IPR040256">
    <property type="entry name" value="At4g02000-like"/>
</dbReference>
<feature type="region of interest" description="Disordered" evidence="2">
    <location>
        <begin position="498"/>
        <end position="565"/>
    </location>
</feature>
<feature type="compositionally biased region" description="Polar residues" evidence="2">
    <location>
        <begin position="66"/>
        <end position="87"/>
    </location>
</feature>
<feature type="compositionally biased region" description="Basic and acidic residues" evidence="2">
    <location>
        <begin position="448"/>
        <end position="465"/>
    </location>
</feature>
<evidence type="ECO:0000259" key="3">
    <source>
        <dbReference type="PROSITE" id="PS50878"/>
    </source>
</evidence>
<dbReference type="OrthoDB" id="411871at2759"/>
<keyword evidence="1" id="KW-0175">Coiled coil</keyword>
<dbReference type="EMBL" id="BJWL01000008">
    <property type="protein sequence ID" value="GFY92846.1"/>
    <property type="molecule type" value="Genomic_DNA"/>
</dbReference>
<name>A0A7J0F362_9ERIC</name>
<dbReference type="Pfam" id="PF00078">
    <property type="entry name" value="RVT_1"/>
    <property type="match status" value="1"/>
</dbReference>
<protein>
    <recommendedName>
        <fullName evidence="3">Reverse transcriptase domain-containing protein</fullName>
    </recommendedName>
</protein>
<dbReference type="InterPro" id="IPR036691">
    <property type="entry name" value="Endo/exonu/phosph_ase_sf"/>
</dbReference>
<feature type="region of interest" description="Disordered" evidence="2">
    <location>
        <begin position="1"/>
        <end position="109"/>
    </location>
</feature>
<dbReference type="InterPro" id="IPR025558">
    <property type="entry name" value="DUF4283"/>
</dbReference>
<feature type="compositionally biased region" description="Polar residues" evidence="2">
    <location>
        <begin position="526"/>
        <end position="537"/>
    </location>
</feature>
<proteinExistence type="predicted"/>
<feature type="compositionally biased region" description="Basic residues" evidence="2">
    <location>
        <begin position="544"/>
        <end position="556"/>
    </location>
</feature>
<feature type="coiled-coil region" evidence="1">
    <location>
        <begin position="875"/>
        <end position="902"/>
    </location>
</feature>
<feature type="compositionally biased region" description="Acidic residues" evidence="2">
    <location>
        <begin position="36"/>
        <end position="46"/>
    </location>
</feature>
<dbReference type="InterPro" id="IPR043502">
    <property type="entry name" value="DNA/RNA_pol_sf"/>
</dbReference>
<dbReference type="SUPFAM" id="SSF56219">
    <property type="entry name" value="DNase I-like"/>
    <property type="match status" value="1"/>
</dbReference>
<evidence type="ECO:0000313" key="5">
    <source>
        <dbReference type="Proteomes" id="UP000585474"/>
    </source>
</evidence>
<evidence type="ECO:0000313" key="4">
    <source>
        <dbReference type="EMBL" id="GFY92846.1"/>
    </source>
</evidence>
<feature type="compositionally biased region" description="Polar residues" evidence="2">
    <location>
        <begin position="498"/>
        <end position="511"/>
    </location>
</feature>
<dbReference type="PANTHER" id="PTHR31286:SF168">
    <property type="entry name" value="DUF4283 DOMAIN-CONTAINING PROTEIN"/>
    <property type="match status" value="1"/>
</dbReference>
<comment type="caution">
    <text evidence="4">The sequence shown here is derived from an EMBL/GenBank/DDBJ whole genome shotgun (WGS) entry which is preliminary data.</text>
</comment>
<sequence length="1393" mass="155487">MGEESSSPPTISVKHVEIDGRSIAVINRNETAGSEADNEGPEDMNDPLEHGSEGEGSEMQSEAESQTLGDENYLSSLGARQNAQPKTGSHCEPSAAAEDKTKGNATQGTMKKPWASLFASNRLPSNGSKLEFFNLEDGPIKLGEEDIQGSNYPWERCLVGYFGGRFPGKQALNQIVASWKVLPSIKFHGSGWIIFQFCSQEDQTKVLENGPYIIYGSPLLLKPMPKFFRFGKEAISCFPVWVQLRSVPMILWNPMVFGKICSKIGRPLHMDKLTAQRERITYARCLVEVDMAKDLVHSVSLQLPDGEDYEQNIYYENLPRFCPLCRVVGHTMESCKKKPATPKPTESKDSEGLEANTNTSAGSGEGKKTQQEWQIKQAKAPTGKAGDMELSKSLEASNPPPTIPEVPEPEKSLSVHLEPNSEHLVNEKEKTDIQLASQEPLRNQVESSSKHPVNERGEMDIEKASQESSGKQVQMGREIYIQQAIQVASGELKSKLQQMASKSHIGNTPSSGLKKGTSPHCKKTDSSGQSPKQSSLFKLQPFPSKRRGRKDKKGQRKPSQEWEPYITGRILRGHGGRLPQPPHCLMIISFWNIRGLNMPLKQNGILTHLRKNRVAIMGILETKLSHQALDRIAKNKFKCWKMADNFSHHPNGRIMIIWKEDLVHLEIEEVSDQIIHCLVTCKSSATTFYISFVYAFNSIAGRRPLWDSLRRYNSQTPWMLLGDFNNVLSPEERINGSPVSMHEIRDFKACCYDLGLSDLRSSGAFHTWTNNSVWCKLDRAMVNNAWFQKGLTAQAIFDFPGKFSDHSPCIVTLFGENDRGASPFKFFNMWVNHESFQDLVRNSWEMQDEGTAMFRICKKLKALKGPLKTLNKVHFSHISARAEAAEEELLQAQQKLHDNAANQQLQSEIPELRSKSLKLANAEMSFCSQLAKAKFLKNSDKGTKFFHNLIKSQCAKSHISSISLEDGTRSSSHLQVSEAFVKYYTELLGSKGVCTRLNKDIVSKGRCLDHDQAASLIQAVTEEDIKNALFSIGEDKAPGPDGFSSCFFKKAWGTVGRDFSEAILEFFSSGKILKQINHSALALIPKSKNADRVEDFRPIACCNVIYKVISKIMVSRLAPALLSIIDPAQAAFIQNRRMVDNIYLLQELLRQYGRKRSSPRCILNIDIRKAFDTVDWDFIHDMLQALNFPPVFISWTMTCISSTSFSLAYNGSLHGLKISLSKSSFFSAGISDMDLEIIKDITGFPQGSFPFKYLGIPVAASRLSIAQYSPLIDRISDSISAWAGATLSYAGRTELIRSVLQGVECYWLSILPIPAGVKAKIVQLCRNFLWSGKCTTSKKTPGGMEGCQPSKVRGRIRHLELQKPGTKPCSPELYGISKRRKTLFGSNGSTKSI</sequence>
<accession>A0A7J0F362</accession>
<dbReference type="SUPFAM" id="SSF56672">
    <property type="entry name" value="DNA/RNA polymerases"/>
    <property type="match status" value="1"/>
</dbReference>
<keyword evidence="5" id="KW-1185">Reference proteome</keyword>
<dbReference type="Pfam" id="PF14111">
    <property type="entry name" value="DUF4283"/>
    <property type="match status" value="1"/>
</dbReference>
<feature type="region of interest" description="Disordered" evidence="2">
    <location>
        <begin position="436"/>
        <end position="472"/>
    </location>
</feature>
<dbReference type="InterPro" id="IPR000477">
    <property type="entry name" value="RT_dom"/>
</dbReference>
<dbReference type="PROSITE" id="PS50878">
    <property type="entry name" value="RT_POL"/>
    <property type="match status" value="1"/>
</dbReference>
<dbReference type="PANTHER" id="PTHR31286">
    <property type="entry name" value="GLYCINE-RICH CELL WALL STRUCTURAL PROTEIN 1.8-LIKE"/>
    <property type="match status" value="1"/>
</dbReference>
<evidence type="ECO:0000256" key="1">
    <source>
        <dbReference type="SAM" id="Coils"/>
    </source>
</evidence>
<dbReference type="CDD" id="cd01650">
    <property type="entry name" value="RT_nLTR_like"/>
    <property type="match status" value="1"/>
</dbReference>
<feature type="region of interest" description="Disordered" evidence="2">
    <location>
        <begin position="333"/>
        <end position="416"/>
    </location>
</feature>
<dbReference type="Proteomes" id="UP000585474">
    <property type="component" value="Unassembled WGS sequence"/>
</dbReference>